<evidence type="ECO:0000313" key="2">
    <source>
        <dbReference type="Proteomes" id="UP000053791"/>
    </source>
</evidence>
<dbReference type="Proteomes" id="UP000053791">
    <property type="component" value="Unassembled WGS sequence"/>
</dbReference>
<protein>
    <recommendedName>
        <fullName evidence="3">Glycosyl transferase family 2</fullName>
    </recommendedName>
</protein>
<organism evidence="1 2">
    <name type="scientific">Ruegeria marisrubri</name>
    <dbReference type="NCBI Taxonomy" id="1685379"/>
    <lineage>
        <taxon>Bacteria</taxon>
        <taxon>Pseudomonadati</taxon>
        <taxon>Pseudomonadota</taxon>
        <taxon>Alphaproteobacteria</taxon>
        <taxon>Rhodobacterales</taxon>
        <taxon>Roseobacteraceae</taxon>
        <taxon>Ruegeria</taxon>
    </lineage>
</organism>
<proteinExistence type="predicted"/>
<accession>A0A0X3THA3</accession>
<sequence length="276" mass="32009">MVFRDYEMLSRWCDYYGTQLGRENLYIVSHGFDPHHKEITEGCNLVTIPRDKLTDFDAWRFEMLHSFVQFLCASYEWVIRTDADEFVVADSSAGTLPQILERQVDPFVFALGVEVFQGQNEPELTSQPITAQRRHGLVWASYSKAFAVKAGWRLENHGIRFDPRKLTGLRVNMPEGLYLLHMRLSSTSIHQAHRDRKVLMPSAPRSWRNIDRWEQQLHDAIALGPVEDSTAHLRQVWAAQNKSRLRRIYHAGKLRPVVRSEFNRVVELPVGIVGRV</sequence>
<dbReference type="Pfam" id="PF13704">
    <property type="entry name" value="Glyco_tranf_2_4"/>
    <property type="match status" value="1"/>
</dbReference>
<gene>
    <name evidence="1" type="ORF">AVO45_13855</name>
</gene>
<dbReference type="AlphaFoldDB" id="A0A0X3THA3"/>
<comment type="caution">
    <text evidence="1">The sequence shown here is derived from an EMBL/GenBank/DDBJ whole genome shotgun (WGS) entry which is preliminary data.</text>
</comment>
<evidence type="ECO:0000313" key="1">
    <source>
        <dbReference type="EMBL" id="KUJ73676.1"/>
    </source>
</evidence>
<dbReference type="STRING" id="1685379.AVO45_13855"/>
<dbReference type="EMBL" id="LQBQ01000037">
    <property type="protein sequence ID" value="KUJ73676.1"/>
    <property type="molecule type" value="Genomic_DNA"/>
</dbReference>
<evidence type="ECO:0008006" key="3">
    <source>
        <dbReference type="Google" id="ProtNLM"/>
    </source>
</evidence>
<name>A0A0X3THA3_9RHOB</name>
<reference evidence="1 2" key="1">
    <citation type="submission" date="2015-12" db="EMBL/GenBank/DDBJ databases">
        <authorList>
            <person name="Shamseldin A."/>
            <person name="Moawad H."/>
            <person name="Abd El-Rahim W.M."/>
            <person name="Sadowsky M.J."/>
        </authorList>
    </citation>
    <scope>NUCLEOTIDE SEQUENCE [LARGE SCALE GENOMIC DNA]</scope>
    <source>
        <strain evidence="1 2">ZGT118</strain>
    </source>
</reference>
<keyword evidence="2" id="KW-1185">Reference proteome</keyword>